<dbReference type="eggNOG" id="KOG3595">
    <property type="taxonomic scope" value="Eukaryota"/>
</dbReference>
<dbReference type="Gene3D" id="1.20.1270.280">
    <property type="match status" value="1"/>
</dbReference>
<dbReference type="OrthoDB" id="10251809at2759"/>
<dbReference type="GO" id="GO:0005524">
    <property type="term" value="F:ATP binding"/>
    <property type="evidence" value="ECO:0007669"/>
    <property type="project" value="UniProtKB-KW"/>
</dbReference>
<evidence type="ECO:0008006" key="23">
    <source>
        <dbReference type="Google" id="ProtNLM"/>
    </source>
</evidence>
<name>T1FYW3_HELRO</name>
<dbReference type="InterPro" id="IPR042219">
    <property type="entry name" value="AAA_lid_11_sf"/>
</dbReference>
<dbReference type="EMBL" id="AMQM01001218">
    <property type="status" value="NOT_ANNOTATED_CDS"/>
    <property type="molecule type" value="Genomic_DNA"/>
</dbReference>
<dbReference type="InterPro" id="IPR004273">
    <property type="entry name" value="Dynein_heavy_D6_P-loop"/>
</dbReference>
<comment type="subcellular location">
    <subcellularLocation>
        <location evidence="1">Cytoplasm</location>
        <location evidence="1">Cytoskeleton</location>
        <location evidence="1">Cilium axoneme</location>
    </subcellularLocation>
</comment>
<proteinExistence type="inferred from homology"/>
<keyword evidence="4" id="KW-0493">Microtubule</keyword>
<evidence type="ECO:0000256" key="13">
    <source>
        <dbReference type="ARBA" id="ARBA00023273"/>
    </source>
</evidence>
<dbReference type="InterPro" id="IPR041228">
    <property type="entry name" value="Dynein_C"/>
</dbReference>
<evidence type="ECO:0000259" key="18">
    <source>
        <dbReference type="Pfam" id="PF18198"/>
    </source>
</evidence>
<evidence type="ECO:0000256" key="4">
    <source>
        <dbReference type="ARBA" id="ARBA00022701"/>
    </source>
</evidence>
<evidence type="ECO:0000256" key="9">
    <source>
        <dbReference type="ARBA" id="ARBA00023054"/>
    </source>
</evidence>
<comment type="similarity">
    <text evidence="2">Belongs to the dynein heavy chain family.</text>
</comment>
<dbReference type="Gene3D" id="6.10.140.1060">
    <property type="match status" value="1"/>
</dbReference>
<dbReference type="Gene3D" id="3.40.50.300">
    <property type="entry name" value="P-loop containing nucleotide triphosphate hydrolases"/>
    <property type="match status" value="2"/>
</dbReference>
<evidence type="ECO:0000256" key="14">
    <source>
        <dbReference type="SAM" id="Coils"/>
    </source>
</evidence>
<dbReference type="Gene3D" id="1.20.920.20">
    <property type="match status" value="1"/>
</dbReference>
<dbReference type="OMA" id="QHKLVYS"/>
<dbReference type="CTD" id="20214011"/>
<dbReference type="GeneID" id="20214011"/>
<evidence type="ECO:0000256" key="1">
    <source>
        <dbReference type="ARBA" id="ARBA00004430"/>
    </source>
</evidence>
<evidence type="ECO:0000256" key="3">
    <source>
        <dbReference type="ARBA" id="ARBA00022490"/>
    </source>
</evidence>
<evidence type="ECO:0000256" key="2">
    <source>
        <dbReference type="ARBA" id="ARBA00008887"/>
    </source>
</evidence>
<feature type="domain" description="Dynein heavy chain ATP-binding dynein motor region" evidence="17">
    <location>
        <begin position="410"/>
        <end position="630"/>
    </location>
</feature>
<organism evidence="21 22">
    <name type="scientific">Helobdella robusta</name>
    <name type="common">Californian leech</name>
    <dbReference type="NCBI Taxonomy" id="6412"/>
    <lineage>
        <taxon>Eukaryota</taxon>
        <taxon>Metazoa</taxon>
        <taxon>Spiralia</taxon>
        <taxon>Lophotrochozoa</taxon>
        <taxon>Annelida</taxon>
        <taxon>Clitellata</taxon>
        <taxon>Hirudinea</taxon>
        <taxon>Rhynchobdellida</taxon>
        <taxon>Glossiphoniidae</taxon>
        <taxon>Helobdella</taxon>
    </lineage>
</organism>
<dbReference type="FunFam" id="1.10.8.720:FF:000008">
    <property type="entry name" value="Dynein axonemal heavy chain 2"/>
    <property type="match status" value="1"/>
</dbReference>
<feature type="domain" description="Dynein heavy chain AAA lid" evidence="18">
    <location>
        <begin position="1024"/>
        <end position="1163"/>
    </location>
</feature>
<dbReference type="Gene3D" id="1.10.8.720">
    <property type="entry name" value="Region D6 of dynein motor"/>
    <property type="match status" value="1"/>
</dbReference>
<dbReference type="FunFam" id="3.40.50.300:FF:000049">
    <property type="entry name" value="Dynein, axonemal, heavy chain 5"/>
    <property type="match status" value="1"/>
</dbReference>
<keyword evidence="9 14" id="KW-0175">Coiled coil</keyword>
<feature type="coiled-coil region" evidence="14">
    <location>
        <begin position="265"/>
        <end position="348"/>
    </location>
</feature>
<feature type="domain" description="Dynein heavy chain region D6 P-loop" evidence="15">
    <location>
        <begin position="876"/>
        <end position="992"/>
    </location>
</feature>
<reference evidence="20 22" key="2">
    <citation type="journal article" date="2013" name="Nature">
        <title>Insights into bilaterian evolution from three spiralian genomes.</title>
        <authorList>
            <person name="Simakov O."/>
            <person name="Marletaz F."/>
            <person name="Cho S.J."/>
            <person name="Edsinger-Gonzales E."/>
            <person name="Havlak P."/>
            <person name="Hellsten U."/>
            <person name="Kuo D.H."/>
            <person name="Larsson T."/>
            <person name="Lv J."/>
            <person name="Arendt D."/>
            <person name="Savage R."/>
            <person name="Osoegawa K."/>
            <person name="de Jong P."/>
            <person name="Grimwood J."/>
            <person name="Chapman J.A."/>
            <person name="Shapiro H."/>
            <person name="Aerts A."/>
            <person name="Otillar R.P."/>
            <person name="Terry A.Y."/>
            <person name="Boore J.L."/>
            <person name="Grigoriev I.V."/>
            <person name="Lindberg D.R."/>
            <person name="Seaver E.C."/>
            <person name="Weisblat D.A."/>
            <person name="Putnam N.H."/>
            <person name="Rokhsar D.S."/>
        </authorList>
    </citation>
    <scope>NUCLEOTIDE SEQUENCE</scope>
</reference>
<dbReference type="InterPro" id="IPR035706">
    <property type="entry name" value="AAA_9"/>
</dbReference>
<accession>T1FYW3</accession>
<keyword evidence="22" id="KW-1185">Reference proteome</keyword>
<evidence type="ECO:0000259" key="16">
    <source>
        <dbReference type="Pfam" id="PF12777"/>
    </source>
</evidence>
<dbReference type="RefSeq" id="XP_009022525.1">
    <property type="nucleotide sequence ID" value="XM_009024277.1"/>
</dbReference>
<keyword evidence="7" id="KW-0067">ATP-binding</keyword>
<dbReference type="Gene3D" id="1.10.8.1220">
    <property type="match status" value="1"/>
</dbReference>
<evidence type="ECO:0000313" key="22">
    <source>
        <dbReference type="Proteomes" id="UP000015101"/>
    </source>
</evidence>
<dbReference type="FunFam" id="1.10.8.1220:FF:000001">
    <property type="entry name" value="Dynein axonemal heavy chain 5"/>
    <property type="match status" value="1"/>
</dbReference>
<gene>
    <name evidence="21" type="primary">20214011</name>
    <name evidence="20" type="ORF">HELRODRAFT_67097</name>
</gene>
<evidence type="ECO:0000256" key="7">
    <source>
        <dbReference type="ARBA" id="ARBA00022840"/>
    </source>
</evidence>
<keyword evidence="12" id="KW-0206">Cytoskeleton</keyword>
<evidence type="ECO:0000259" key="19">
    <source>
        <dbReference type="Pfam" id="PF18199"/>
    </source>
</evidence>
<evidence type="ECO:0000256" key="6">
    <source>
        <dbReference type="ARBA" id="ARBA00022741"/>
    </source>
</evidence>
<dbReference type="PANTHER" id="PTHR22878">
    <property type="entry name" value="DYNEIN HEAVY CHAIN 6, AXONEMAL-LIKE-RELATED"/>
    <property type="match status" value="1"/>
</dbReference>
<keyword evidence="3" id="KW-0963">Cytoplasm</keyword>
<dbReference type="KEGG" id="hro:HELRODRAFT_67097"/>
<feature type="coiled-coil region" evidence="14">
    <location>
        <begin position="578"/>
        <end position="605"/>
    </location>
</feature>
<dbReference type="Gene3D" id="3.10.490.20">
    <property type="match status" value="1"/>
</dbReference>
<dbReference type="FunFam" id="3.40.50.300:FF:000153">
    <property type="entry name" value="Dynein axonemal heavy chain 1"/>
    <property type="match status" value="1"/>
</dbReference>
<reference evidence="21" key="3">
    <citation type="submission" date="2015-06" db="UniProtKB">
        <authorList>
            <consortium name="EnsemblMetazoa"/>
        </authorList>
    </citation>
    <scope>IDENTIFICATION</scope>
</reference>
<feature type="coiled-coil region" evidence="14">
    <location>
        <begin position="66"/>
        <end position="100"/>
    </location>
</feature>
<dbReference type="GO" id="GO:0008569">
    <property type="term" value="F:minus-end-directed microtubule motor activity"/>
    <property type="evidence" value="ECO:0007669"/>
    <property type="project" value="InterPro"/>
</dbReference>
<dbReference type="Proteomes" id="UP000015101">
    <property type="component" value="Unassembled WGS sequence"/>
</dbReference>
<sequence length="1470" mass="169163">MFSSVSLFAQKSKDEFRINIYVTPTVYFESMECYKTLFLQKKEELLGNANKLKNGLWKIDDTKFKVESMTTELVEAKKSVEHFQKQCEEYLASIVQQKREADEQAKSVGQKSEKIVEEELKCRKMAEVAQADLAEAMPALDEAKKALEALNKKDITEIKSYGKPPMLVEKVLEAVMILRGNEPTWVEAKRQLGDQNFIKQLLNFDVDNISDRCLKKISSYCIQSDFQPEIVGRVSTAAKSLCMWVRAIEQYAKIYRVVEPKRHRLAVAEGHLKEKMNLLQEAKNKLTEIESKMAELKQSYDNKVQTKEEFRIKAEQMEIKLERASQLLDGLSGEKERWQQTVEVLESESMLLVGNVMVASGFVTYTGIFKRTYREDIIKKIWLQEMSRLDIPYSKSIDLIEFLTDPTVVRDWNMQGLPGDTFSIQNGIIVSKSLRWPLLIDPQGQAFKWIKNMEGSKNLKVADLHTSDYLKIFEGATVMGVPMIIENVSEDIDGQLNPILEKPVLLSEKRFLKFGEKEIELNNNFRLYIVTKLSNPHYSPEISSKTNIVNFAVKEQGLENQLLGVVIRKERPELEEQKDILVRNIANGKKKIKQLEDDILRLLNEAKGSLLDDEQLLLTLQTSKATSQEVHDSLMTSEATEAKIDETREGYRLSAERASILFFALNDVGAIDPMYKFSLESYIDLFNLSIDKSHKSSKLEERIAHLNEYHTYSVYRFACRGIFEKHKLIFSFHMCIKILKSAGKINTEEYNFFLYGGIVLDRDNQMDNPCNWLPNACWDNITELDKLTNFHGLTTSFEQYQKDWNTWYTTAEPETSTLPGEWDISCNELQRILIVRSIRPDRVSFCVTSFITNNLGSKYIEPPILNFKSVVEESTCKTPLIFILSPGVDPTNDLIAVAESKGMFPNKFCSLSLGQGQSYQATHIIKKSIKEGLWVFLANCHLSINWMPSLDKLVKEVQSEETCPHPDFRLWLSSSPDSRFPISILQIGIKMTTEPPKGLKANMKRMYSRITDHQFIRSKHPEKYKKLLFCLIFFHSILIERRKFSMLGWNSRYNFEDSDFEVSEGLLNLYLDEYEETPWEALKFLVSSINYGGHVTDDWDRRLINVYISDFFCEDVLTSPSYKMSSLPSYYVPRDGSLNSYREYVSMLPNMDHPEVFGQHTNADITSQTEEAKILFDTLLSMQAHISIFTGDKEEKVLETSENIKKLLPESIDYSTTEKIFATDRSPLKTVLLHEILWYNKLLDQVKEQLNQLEKGIKGLLVMSPELEEVFKCLYEGKVPNAWQKVYPSQKLLYAWTRDLVYRVEQFQIWASTAHSPKIFWFSGFIHPIAFLNAVLQTFSRNNGISMDLLSWDFSVMTVDDSNIVSAPKDGVLVKGLYLQGAGWDIKNSSLIEADPMQLVCSLPTIHFKPVELKRRTQKGIYSTPCYYCPNREGLKDRISFVVAIDLKSGEKSPEHWAKRGTAVLMSLDS</sequence>
<dbReference type="GO" id="GO:0030286">
    <property type="term" value="C:dynein complex"/>
    <property type="evidence" value="ECO:0007669"/>
    <property type="project" value="UniProtKB-KW"/>
</dbReference>
<evidence type="ECO:0000256" key="10">
    <source>
        <dbReference type="ARBA" id="ARBA00023069"/>
    </source>
</evidence>
<evidence type="ECO:0000256" key="8">
    <source>
        <dbReference type="ARBA" id="ARBA00023017"/>
    </source>
</evidence>
<dbReference type="Pfam" id="PF12781">
    <property type="entry name" value="AAA_9"/>
    <property type="match status" value="1"/>
</dbReference>
<keyword evidence="8" id="KW-0243">Dynein</keyword>
<dbReference type="GO" id="GO:0005930">
    <property type="term" value="C:axoneme"/>
    <property type="evidence" value="ECO:0007669"/>
    <property type="project" value="UniProtKB-SubCell"/>
</dbReference>
<dbReference type="FunFam" id="1.20.1270.280:FF:000007">
    <property type="entry name" value="dynein heavy chain 2, axonemal"/>
    <property type="match status" value="1"/>
</dbReference>
<dbReference type="PANTHER" id="PTHR22878:SF70">
    <property type="entry name" value="DYNEIN HEAVY CHAIN 2, AXONEMAL"/>
    <property type="match status" value="1"/>
</dbReference>
<dbReference type="GO" id="GO:0051959">
    <property type="term" value="F:dynein light intermediate chain binding"/>
    <property type="evidence" value="ECO:0007669"/>
    <property type="project" value="InterPro"/>
</dbReference>
<dbReference type="Pfam" id="PF03028">
    <property type="entry name" value="Dynein_heavy"/>
    <property type="match status" value="1"/>
</dbReference>
<dbReference type="HOGENOM" id="CLU_000038_1_1_1"/>
<dbReference type="EMBL" id="AMQM01001217">
    <property type="status" value="NOT_ANNOTATED_CDS"/>
    <property type="molecule type" value="Genomic_DNA"/>
</dbReference>
<dbReference type="EnsemblMetazoa" id="HelroT67097">
    <property type="protein sequence ID" value="HelroP67097"/>
    <property type="gene ID" value="HelroG67097"/>
</dbReference>
<keyword evidence="11" id="KW-0505">Motor protein</keyword>
<dbReference type="InterPro" id="IPR043160">
    <property type="entry name" value="Dynein_C_barrel"/>
</dbReference>
<dbReference type="GO" id="GO:0005874">
    <property type="term" value="C:microtubule"/>
    <property type="evidence" value="ECO:0007669"/>
    <property type="project" value="UniProtKB-KW"/>
</dbReference>
<dbReference type="Pfam" id="PF12777">
    <property type="entry name" value="MT"/>
    <property type="match status" value="1"/>
</dbReference>
<dbReference type="Pfam" id="PF18198">
    <property type="entry name" value="AAA_lid_11"/>
    <property type="match status" value="1"/>
</dbReference>
<evidence type="ECO:0000256" key="12">
    <source>
        <dbReference type="ARBA" id="ARBA00023212"/>
    </source>
</evidence>
<evidence type="ECO:0000313" key="21">
    <source>
        <dbReference type="EnsemblMetazoa" id="HelroP67097"/>
    </source>
</evidence>
<keyword evidence="6" id="KW-0547">Nucleotide-binding</keyword>
<dbReference type="InParanoid" id="T1FYW3"/>
<evidence type="ECO:0000313" key="20">
    <source>
        <dbReference type="EMBL" id="ESN99364.1"/>
    </source>
</evidence>
<reference evidence="22" key="1">
    <citation type="submission" date="2012-12" db="EMBL/GenBank/DDBJ databases">
        <authorList>
            <person name="Hellsten U."/>
            <person name="Grimwood J."/>
            <person name="Chapman J.A."/>
            <person name="Shapiro H."/>
            <person name="Aerts A."/>
            <person name="Otillar R.P."/>
            <person name="Terry A.Y."/>
            <person name="Boore J.L."/>
            <person name="Simakov O."/>
            <person name="Marletaz F."/>
            <person name="Cho S.-J."/>
            <person name="Edsinger-Gonzales E."/>
            <person name="Havlak P."/>
            <person name="Kuo D.-H."/>
            <person name="Larsson T."/>
            <person name="Lv J."/>
            <person name="Arendt D."/>
            <person name="Savage R."/>
            <person name="Osoegawa K."/>
            <person name="de Jong P."/>
            <person name="Lindberg D.R."/>
            <person name="Seaver E.C."/>
            <person name="Weisblat D.A."/>
            <person name="Putnam N.H."/>
            <person name="Grigoriev I.V."/>
            <person name="Rokhsar D.S."/>
        </authorList>
    </citation>
    <scope>NUCLEOTIDE SEQUENCE</scope>
</reference>
<evidence type="ECO:0000256" key="5">
    <source>
        <dbReference type="ARBA" id="ARBA00022737"/>
    </source>
</evidence>
<dbReference type="GO" id="GO:0007018">
    <property type="term" value="P:microtubule-based movement"/>
    <property type="evidence" value="ECO:0007669"/>
    <property type="project" value="InterPro"/>
</dbReference>
<keyword evidence="5" id="KW-0677">Repeat</keyword>
<dbReference type="FunFam" id="1.20.920.20:FF:000014">
    <property type="entry name" value="dynein heavy chain 2, axonemal"/>
    <property type="match status" value="1"/>
</dbReference>
<dbReference type="FunFam" id="3.10.490.20:FF:000008">
    <property type="entry name" value="dynein heavy chain 2, axonemal"/>
    <property type="match status" value="1"/>
</dbReference>
<dbReference type="Pfam" id="PF18199">
    <property type="entry name" value="Dynein_C"/>
    <property type="match status" value="1"/>
</dbReference>
<dbReference type="InterPro" id="IPR026983">
    <property type="entry name" value="DHC"/>
</dbReference>
<dbReference type="EMBL" id="KB097143">
    <property type="protein sequence ID" value="ESN99364.1"/>
    <property type="molecule type" value="Genomic_DNA"/>
</dbReference>
<dbReference type="InterPro" id="IPR024743">
    <property type="entry name" value="Dynein_HC_stalk"/>
</dbReference>
<dbReference type="InterPro" id="IPR027417">
    <property type="entry name" value="P-loop_NTPase"/>
</dbReference>
<dbReference type="STRING" id="6412.T1FYW3"/>
<evidence type="ECO:0000256" key="11">
    <source>
        <dbReference type="ARBA" id="ARBA00023175"/>
    </source>
</evidence>
<feature type="domain" description="Dynein heavy chain coiled coil stalk" evidence="16">
    <location>
        <begin position="51"/>
        <end position="383"/>
    </location>
</feature>
<evidence type="ECO:0000259" key="17">
    <source>
        <dbReference type="Pfam" id="PF12781"/>
    </source>
</evidence>
<feature type="domain" description="Dynein heavy chain C-terminal" evidence="19">
    <location>
        <begin position="1169"/>
        <end position="1466"/>
    </location>
</feature>
<keyword evidence="13" id="KW-0966">Cell projection</keyword>
<keyword evidence="10" id="KW-0969">Cilium</keyword>
<dbReference type="GO" id="GO:0045505">
    <property type="term" value="F:dynein intermediate chain binding"/>
    <property type="evidence" value="ECO:0007669"/>
    <property type="project" value="InterPro"/>
</dbReference>
<dbReference type="InterPro" id="IPR041658">
    <property type="entry name" value="AAA_lid_11"/>
</dbReference>
<evidence type="ECO:0000259" key="15">
    <source>
        <dbReference type="Pfam" id="PF03028"/>
    </source>
</evidence>
<dbReference type="EMBL" id="AMQM01001216">
    <property type="status" value="NOT_ANNOTATED_CDS"/>
    <property type="molecule type" value="Genomic_DNA"/>
</dbReference>
<dbReference type="GO" id="GO:0031514">
    <property type="term" value="C:motile cilium"/>
    <property type="evidence" value="ECO:0007669"/>
    <property type="project" value="UniProtKB-ARBA"/>
</dbReference>
<protein>
    <recommendedName>
        <fullName evidence="23">Dynein heavy chain 2, axonemal</fullName>
    </recommendedName>
</protein>